<keyword evidence="4" id="KW-1185">Reference proteome</keyword>
<dbReference type="CDD" id="cd00067">
    <property type="entry name" value="GAL4"/>
    <property type="match status" value="1"/>
</dbReference>
<sequence>MVWSIPLIPATPQQNHGLERRDEENEKIDFLPWQHLTTTSSSSDDLRLPQRYSSHNPTTYNFQLSNTPMLTNVTDLSWLTTKVAGSPSTAKRRRVPEAVITNTGPTDAEIDDEMEEGGAHAKPPGACTRCKTLKVKCEFRNETKPCKRCIKGGHECTISGRSTKRVHLLNQIREQAAEIQKLMAQVEQKNARQHAKRPRTYSSSSAAANAGSRHSSPLASSTGADIETENSRAVEDWIARARDSGGV</sequence>
<dbReference type="Pfam" id="PF00172">
    <property type="entry name" value="Zn_clus"/>
    <property type="match status" value="1"/>
</dbReference>
<dbReference type="Proteomes" id="UP000623467">
    <property type="component" value="Unassembled WGS sequence"/>
</dbReference>
<feature type="compositionally biased region" description="Basic and acidic residues" evidence="1">
    <location>
        <begin position="229"/>
        <end position="247"/>
    </location>
</feature>
<dbReference type="SMART" id="SM00066">
    <property type="entry name" value="GAL4"/>
    <property type="match status" value="1"/>
</dbReference>
<dbReference type="InterPro" id="IPR001138">
    <property type="entry name" value="Zn2Cys6_DnaBD"/>
</dbReference>
<feature type="region of interest" description="Disordered" evidence="1">
    <location>
        <begin position="1"/>
        <end position="23"/>
    </location>
</feature>
<reference evidence="3" key="1">
    <citation type="submission" date="2020-05" db="EMBL/GenBank/DDBJ databases">
        <title>Mycena genomes resolve the evolution of fungal bioluminescence.</title>
        <authorList>
            <person name="Tsai I.J."/>
        </authorList>
    </citation>
    <scope>NUCLEOTIDE SEQUENCE</scope>
    <source>
        <strain evidence="3">160909Yilan</strain>
    </source>
</reference>
<name>A0A8H6Z6G0_9AGAR</name>
<evidence type="ECO:0000313" key="4">
    <source>
        <dbReference type="Proteomes" id="UP000623467"/>
    </source>
</evidence>
<evidence type="ECO:0000313" key="3">
    <source>
        <dbReference type="EMBL" id="KAF7373443.1"/>
    </source>
</evidence>
<evidence type="ECO:0000256" key="1">
    <source>
        <dbReference type="SAM" id="MobiDB-lite"/>
    </source>
</evidence>
<feature type="compositionally biased region" description="Low complexity" evidence="1">
    <location>
        <begin position="202"/>
        <end position="216"/>
    </location>
</feature>
<dbReference type="Gene3D" id="4.10.240.10">
    <property type="entry name" value="Zn(2)-C6 fungal-type DNA-binding domain"/>
    <property type="match status" value="1"/>
</dbReference>
<proteinExistence type="predicted"/>
<accession>A0A8H6Z6G0</accession>
<comment type="caution">
    <text evidence="3">The sequence shown here is derived from an EMBL/GenBank/DDBJ whole genome shotgun (WGS) entry which is preliminary data.</text>
</comment>
<dbReference type="EMBL" id="JACAZH010000003">
    <property type="protein sequence ID" value="KAF7373443.1"/>
    <property type="molecule type" value="Genomic_DNA"/>
</dbReference>
<feature type="domain" description="Zn(2)-C6 fungal-type" evidence="2">
    <location>
        <begin position="126"/>
        <end position="158"/>
    </location>
</feature>
<feature type="region of interest" description="Disordered" evidence="1">
    <location>
        <begin position="186"/>
        <end position="247"/>
    </location>
</feature>
<dbReference type="AlphaFoldDB" id="A0A8H6Z6G0"/>
<dbReference type="GO" id="GO:0008270">
    <property type="term" value="F:zinc ion binding"/>
    <property type="evidence" value="ECO:0007669"/>
    <property type="project" value="InterPro"/>
</dbReference>
<protein>
    <submittedName>
        <fullName evidence="3">Zn(2)-C6 fungal-type domain-containing protein</fullName>
    </submittedName>
</protein>
<gene>
    <name evidence="3" type="ORF">MSAN_00554000</name>
</gene>
<dbReference type="GO" id="GO:0000981">
    <property type="term" value="F:DNA-binding transcription factor activity, RNA polymerase II-specific"/>
    <property type="evidence" value="ECO:0007669"/>
    <property type="project" value="InterPro"/>
</dbReference>
<dbReference type="PROSITE" id="PS50048">
    <property type="entry name" value="ZN2_CY6_FUNGAL_2"/>
    <property type="match status" value="1"/>
</dbReference>
<dbReference type="OrthoDB" id="39175at2759"/>
<dbReference type="InterPro" id="IPR036864">
    <property type="entry name" value="Zn2-C6_fun-type_DNA-bd_sf"/>
</dbReference>
<evidence type="ECO:0000259" key="2">
    <source>
        <dbReference type="PROSITE" id="PS50048"/>
    </source>
</evidence>
<organism evidence="3 4">
    <name type="scientific">Mycena sanguinolenta</name>
    <dbReference type="NCBI Taxonomy" id="230812"/>
    <lineage>
        <taxon>Eukaryota</taxon>
        <taxon>Fungi</taxon>
        <taxon>Dikarya</taxon>
        <taxon>Basidiomycota</taxon>
        <taxon>Agaricomycotina</taxon>
        <taxon>Agaricomycetes</taxon>
        <taxon>Agaricomycetidae</taxon>
        <taxon>Agaricales</taxon>
        <taxon>Marasmiineae</taxon>
        <taxon>Mycenaceae</taxon>
        <taxon>Mycena</taxon>
    </lineage>
</organism>
<dbReference type="SUPFAM" id="SSF57701">
    <property type="entry name" value="Zn2/Cys6 DNA-binding domain"/>
    <property type="match status" value="1"/>
</dbReference>
<dbReference type="PROSITE" id="PS00463">
    <property type="entry name" value="ZN2_CY6_FUNGAL_1"/>
    <property type="match status" value="1"/>
</dbReference>